<dbReference type="Proteomes" id="UP000523079">
    <property type="component" value="Unassembled WGS sequence"/>
</dbReference>
<dbReference type="EMBL" id="JACGWT010000005">
    <property type="protein sequence ID" value="MBA8795567.1"/>
    <property type="molecule type" value="Genomic_DNA"/>
</dbReference>
<gene>
    <name evidence="2" type="ORF">FHX74_003203</name>
</gene>
<dbReference type="AlphaFoldDB" id="A0A7W3P732"/>
<sequence>MPSTTTCLRGRLNGGPADGQVVELEQLQPILEQPEPQPSPGRPDPAVYRLRIWQDDLTGSRPVANAAGEVLYAYDWRADDSDGRTAIDDELDARAANPRPNSRGQRR</sequence>
<protein>
    <submittedName>
        <fullName evidence="2">Uncharacterized protein</fullName>
    </submittedName>
</protein>
<evidence type="ECO:0000313" key="3">
    <source>
        <dbReference type="Proteomes" id="UP000523079"/>
    </source>
</evidence>
<dbReference type="RefSeq" id="WP_182561174.1">
    <property type="nucleotide sequence ID" value="NZ_JACGWT010000005.1"/>
</dbReference>
<feature type="region of interest" description="Disordered" evidence="1">
    <location>
        <begin position="78"/>
        <end position="107"/>
    </location>
</feature>
<feature type="compositionally biased region" description="Basic and acidic residues" evidence="1">
    <location>
        <begin position="78"/>
        <end position="87"/>
    </location>
</feature>
<reference evidence="2 3" key="1">
    <citation type="submission" date="2020-07" db="EMBL/GenBank/DDBJ databases">
        <title>Sequencing the genomes of 1000 actinobacteria strains.</title>
        <authorList>
            <person name="Klenk H.-P."/>
        </authorList>
    </citation>
    <scope>NUCLEOTIDE SEQUENCE [LARGE SCALE GENOMIC DNA]</scope>
    <source>
        <strain evidence="2 3">DSM 100723</strain>
    </source>
</reference>
<keyword evidence="3" id="KW-1185">Reference proteome</keyword>
<accession>A0A7W3P732</accession>
<name>A0A7W3P732_9ACTN</name>
<organism evidence="2 3">
    <name type="scientific">Microlunatus kandeliicorticis</name>
    <dbReference type="NCBI Taxonomy" id="1759536"/>
    <lineage>
        <taxon>Bacteria</taxon>
        <taxon>Bacillati</taxon>
        <taxon>Actinomycetota</taxon>
        <taxon>Actinomycetes</taxon>
        <taxon>Propionibacteriales</taxon>
        <taxon>Propionibacteriaceae</taxon>
        <taxon>Microlunatus</taxon>
    </lineage>
</organism>
<evidence type="ECO:0000256" key="1">
    <source>
        <dbReference type="SAM" id="MobiDB-lite"/>
    </source>
</evidence>
<comment type="caution">
    <text evidence="2">The sequence shown here is derived from an EMBL/GenBank/DDBJ whole genome shotgun (WGS) entry which is preliminary data.</text>
</comment>
<evidence type="ECO:0000313" key="2">
    <source>
        <dbReference type="EMBL" id="MBA8795567.1"/>
    </source>
</evidence>
<proteinExistence type="predicted"/>